<feature type="signal peptide" evidence="5">
    <location>
        <begin position="1"/>
        <end position="21"/>
    </location>
</feature>
<name>A0A9J7DIV3_MUSDO</name>
<dbReference type="Gene3D" id="1.10.238.20">
    <property type="entry name" value="Pheromone/general odorant binding protein domain"/>
    <property type="match status" value="1"/>
</dbReference>
<dbReference type="Pfam" id="PF01395">
    <property type="entry name" value="PBP_GOBP"/>
    <property type="match status" value="1"/>
</dbReference>
<keyword evidence="4 5" id="KW-0732">Signal</keyword>
<dbReference type="SUPFAM" id="SSF47565">
    <property type="entry name" value="Insect pheromone/odorant-binding proteins"/>
    <property type="match status" value="1"/>
</dbReference>
<sequence>MMKFLYIGLVYMAFAIGTIRADKKSFIASIDACSKQYPVTEQEMKQFVEDKTMQFSESLKCYVKCVLEKEHILKNGMLDTEVFVKGALQIPSLKNHEDEIRKTAEKCKNVKGVNDCDTAFKLAKCGYAYHNLFVH</sequence>
<dbReference type="KEGG" id="mde:109612875"/>
<dbReference type="RefSeq" id="XP_019892899.2">
    <property type="nucleotide sequence ID" value="XM_020037340.2"/>
</dbReference>
<keyword evidence="6" id="KW-1185">Reference proteome</keyword>
<evidence type="ECO:0000256" key="1">
    <source>
        <dbReference type="ARBA" id="ARBA00004613"/>
    </source>
</evidence>
<dbReference type="GO" id="GO:0007608">
    <property type="term" value="P:sensory perception of smell"/>
    <property type="evidence" value="ECO:0007669"/>
    <property type="project" value="TreeGrafter"/>
</dbReference>
<feature type="chain" id="PRO_5046843743" evidence="5">
    <location>
        <begin position="22"/>
        <end position="135"/>
    </location>
</feature>
<dbReference type="VEuPathDB" id="VectorBase:MDOMA2_009490"/>
<protein>
    <submittedName>
        <fullName evidence="7">General odorant-binding protein 56h-like</fullName>
    </submittedName>
</protein>
<evidence type="ECO:0000313" key="6">
    <source>
        <dbReference type="Proteomes" id="UP001652621"/>
    </source>
</evidence>
<organism evidence="6 7">
    <name type="scientific">Musca domestica</name>
    <name type="common">House fly</name>
    <dbReference type="NCBI Taxonomy" id="7370"/>
    <lineage>
        <taxon>Eukaryota</taxon>
        <taxon>Metazoa</taxon>
        <taxon>Ecdysozoa</taxon>
        <taxon>Arthropoda</taxon>
        <taxon>Hexapoda</taxon>
        <taxon>Insecta</taxon>
        <taxon>Pterygota</taxon>
        <taxon>Neoptera</taxon>
        <taxon>Endopterygota</taxon>
        <taxon>Diptera</taxon>
        <taxon>Brachycera</taxon>
        <taxon>Muscomorpha</taxon>
        <taxon>Muscoidea</taxon>
        <taxon>Muscidae</taxon>
        <taxon>Musca</taxon>
    </lineage>
</organism>
<dbReference type="PANTHER" id="PTHR11857">
    <property type="entry name" value="ODORANT BINDING PROTEIN-RELATED"/>
    <property type="match status" value="1"/>
</dbReference>
<dbReference type="GeneID" id="109612875"/>
<evidence type="ECO:0000256" key="3">
    <source>
        <dbReference type="ARBA" id="ARBA00022525"/>
    </source>
</evidence>
<dbReference type="OrthoDB" id="8194670at2759"/>
<reference evidence="7" key="1">
    <citation type="submission" date="2025-08" db="UniProtKB">
        <authorList>
            <consortium name="RefSeq"/>
        </authorList>
    </citation>
    <scope>IDENTIFICATION</scope>
    <source>
        <strain evidence="7">Aabys</strain>
        <tissue evidence="7">Whole body</tissue>
    </source>
</reference>
<dbReference type="SMART" id="SM00708">
    <property type="entry name" value="PhBP"/>
    <property type="match status" value="1"/>
</dbReference>
<comment type="similarity">
    <text evidence="2">Belongs to the PBP/GOBP family.</text>
</comment>
<proteinExistence type="inferred from homology"/>
<keyword evidence="3" id="KW-0964">Secreted</keyword>
<evidence type="ECO:0000313" key="7">
    <source>
        <dbReference type="RefSeq" id="XP_019892899.2"/>
    </source>
</evidence>
<evidence type="ECO:0000256" key="4">
    <source>
        <dbReference type="ARBA" id="ARBA00022729"/>
    </source>
</evidence>
<evidence type="ECO:0000256" key="2">
    <source>
        <dbReference type="ARBA" id="ARBA00008098"/>
    </source>
</evidence>
<accession>A0A9J7DIV3</accession>
<dbReference type="GO" id="GO:0005615">
    <property type="term" value="C:extracellular space"/>
    <property type="evidence" value="ECO:0007669"/>
    <property type="project" value="TreeGrafter"/>
</dbReference>
<dbReference type="AlphaFoldDB" id="A0A9J7DIV3"/>
<dbReference type="PANTHER" id="PTHR11857:SF43">
    <property type="entry name" value="GEO07291P1-RELATED"/>
    <property type="match status" value="1"/>
</dbReference>
<dbReference type="Proteomes" id="UP001652621">
    <property type="component" value="Unplaced"/>
</dbReference>
<comment type="subcellular location">
    <subcellularLocation>
        <location evidence="1">Secreted</location>
    </subcellularLocation>
</comment>
<dbReference type="InterPro" id="IPR006170">
    <property type="entry name" value="PBP/GOBP"/>
</dbReference>
<dbReference type="GO" id="GO:0005549">
    <property type="term" value="F:odorant binding"/>
    <property type="evidence" value="ECO:0007669"/>
    <property type="project" value="InterPro"/>
</dbReference>
<dbReference type="CDD" id="cd23992">
    <property type="entry name" value="PBP_GOBP"/>
    <property type="match status" value="1"/>
</dbReference>
<dbReference type="InterPro" id="IPR036728">
    <property type="entry name" value="PBP_GOBP_sf"/>
</dbReference>
<evidence type="ECO:0000256" key="5">
    <source>
        <dbReference type="SAM" id="SignalP"/>
    </source>
</evidence>
<gene>
    <name evidence="7" type="primary">LOC109612875</name>
</gene>